<dbReference type="Proteomes" id="UP001205105">
    <property type="component" value="Unassembled WGS sequence"/>
</dbReference>
<accession>A0AAD5H1E0</accession>
<sequence>MQQQPAACPPLHAQHLNLLASLQYQEQCHRQQLAAALPAATSWTAPSYQAAHPAAYLRPAAAGWQCAWGGVQQQAHPQLQCQQAATADAASWPFAVPAQQQGGWAFGSVALPPLQLGTTTALAAC</sequence>
<proteinExistence type="predicted"/>
<gene>
    <name evidence="1" type="ORF">COHA_008630</name>
</gene>
<evidence type="ECO:0000313" key="1">
    <source>
        <dbReference type="EMBL" id="KAI7837543.1"/>
    </source>
</evidence>
<name>A0AAD5H1E0_9CHLO</name>
<comment type="caution">
    <text evidence="1">The sequence shown here is derived from an EMBL/GenBank/DDBJ whole genome shotgun (WGS) entry which is preliminary data.</text>
</comment>
<dbReference type="EMBL" id="JADXDR010000149">
    <property type="protein sequence ID" value="KAI7837543.1"/>
    <property type="molecule type" value="Genomic_DNA"/>
</dbReference>
<evidence type="ECO:0000313" key="2">
    <source>
        <dbReference type="Proteomes" id="UP001205105"/>
    </source>
</evidence>
<keyword evidence="2" id="KW-1185">Reference proteome</keyword>
<organism evidence="1 2">
    <name type="scientific">Chlorella ohadii</name>
    <dbReference type="NCBI Taxonomy" id="2649997"/>
    <lineage>
        <taxon>Eukaryota</taxon>
        <taxon>Viridiplantae</taxon>
        <taxon>Chlorophyta</taxon>
        <taxon>core chlorophytes</taxon>
        <taxon>Trebouxiophyceae</taxon>
        <taxon>Chlorellales</taxon>
        <taxon>Chlorellaceae</taxon>
        <taxon>Chlorella clade</taxon>
        <taxon>Chlorella</taxon>
    </lineage>
</organism>
<dbReference type="AlphaFoldDB" id="A0AAD5H1E0"/>
<protein>
    <submittedName>
        <fullName evidence="1">Uncharacterized protein</fullName>
    </submittedName>
</protein>
<reference evidence="1" key="1">
    <citation type="submission" date="2020-11" db="EMBL/GenBank/DDBJ databases">
        <title>Chlorella ohadii genome sequencing and assembly.</title>
        <authorList>
            <person name="Murik O."/>
            <person name="Treves H."/>
            <person name="Kedem I."/>
            <person name="Shotland Y."/>
            <person name="Kaplan A."/>
        </authorList>
    </citation>
    <scope>NUCLEOTIDE SEQUENCE</scope>
    <source>
        <strain evidence="1">1</strain>
    </source>
</reference>